<dbReference type="RefSeq" id="WP_183815193.1">
    <property type="nucleotide sequence ID" value="NZ_JACHOB010000001.1"/>
</dbReference>
<proteinExistence type="predicted"/>
<gene>
    <name evidence="1" type="ORF">GGQ59_000308</name>
</gene>
<keyword evidence="2" id="KW-1185">Reference proteome</keyword>
<evidence type="ECO:0000313" key="2">
    <source>
        <dbReference type="Proteomes" id="UP000563524"/>
    </source>
</evidence>
<name>A0A840I0T7_9PROT</name>
<dbReference type="EMBL" id="JACHOB010000001">
    <property type="protein sequence ID" value="MBB4657808.1"/>
    <property type="molecule type" value="Genomic_DNA"/>
</dbReference>
<accession>A0A840I0T7</accession>
<dbReference type="Proteomes" id="UP000563524">
    <property type="component" value="Unassembled WGS sequence"/>
</dbReference>
<dbReference type="AlphaFoldDB" id="A0A840I0T7"/>
<dbReference type="PROSITE" id="PS51257">
    <property type="entry name" value="PROKAR_LIPOPROTEIN"/>
    <property type="match status" value="1"/>
</dbReference>
<comment type="caution">
    <text evidence="1">The sequence shown here is derived from an EMBL/GenBank/DDBJ whole genome shotgun (WGS) entry which is preliminary data.</text>
</comment>
<protein>
    <submittedName>
        <fullName evidence="1">Uncharacterized protein</fullName>
    </submittedName>
</protein>
<reference evidence="1 2" key="1">
    <citation type="submission" date="2020-08" db="EMBL/GenBank/DDBJ databases">
        <title>Genomic Encyclopedia of Type Strains, Phase IV (KMG-IV): sequencing the most valuable type-strain genomes for metagenomic binning, comparative biology and taxonomic classification.</title>
        <authorList>
            <person name="Goeker M."/>
        </authorList>
    </citation>
    <scope>NUCLEOTIDE SEQUENCE [LARGE SCALE GENOMIC DNA]</scope>
    <source>
        <strain evidence="1 2">DSM 102850</strain>
    </source>
</reference>
<sequence length="187" mass="20695">MARFTIPALLLTLLLLAGCSSLRESRRRAEQANPAPCPNVFVLDDAARIIEFDGEPSLDTVAWTGEVRDVRTNCRYVEDTPISAEIEIDFALGRGPAASGYQHELQYFVAVTRTNRDLIEKSEFTLPVTFREGRATVTLTDEVDGIVIPRANADTAGTNFEIAVGFVLTRDQLLYNRSGDSLKFPEL</sequence>
<organism evidence="1 2">
    <name type="scientific">Parvularcula dongshanensis</name>
    <dbReference type="NCBI Taxonomy" id="1173995"/>
    <lineage>
        <taxon>Bacteria</taxon>
        <taxon>Pseudomonadati</taxon>
        <taxon>Pseudomonadota</taxon>
        <taxon>Alphaproteobacteria</taxon>
        <taxon>Parvularculales</taxon>
        <taxon>Parvularculaceae</taxon>
        <taxon>Parvularcula</taxon>
    </lineage>
</organism>
<evidence type="ECO:0000313" key="1">
    <source>
        <dbReference type="EMBL" id="MBB4657808.1"/>
    </source>
</evidence>